<protein>
    <submittedName>
        <fullName evidence="1">Uncharacterized protein</fullName>
    </submittedName>
</protein>
<evidence type="ECO:0000313" key="2">
    <source>
        <dbReference type="Proteomes" id="UP000006281"/>
    </source>
</evidence>
<keyword evidence="2" id="KW-1185">Reference proteome</keyword>
<dbReference type="EMBL" id="HE804045">
    <property type="protein sequence ID" value="CCH32252.1"/>
    <property type="molecule type" value="Genomic_DNA"/>
</dbReference>
<gene>
    <name evidence="1" type="ordered locus">BN6_49830</name>
</gene>
<evidence type="ECO:0000313" key="1">
    <source>
        <dbReference type="EMBL" id="CCH32252.1"/>
    </source>
</evidence>
<name>K0K3U0_SACES</name>
<dbReference type="AlphaFoldDB" id="K0K3U0"/>
<sequence>MLWCIGVDVRRAGGGLRLTLFDMGGRRAGVRLSYGEAGSLVDTIRSVDGCEVRCASGWRLVRLPDGPDQGAWTCTTCDGPAGEAGRAAGYLMDRAITRRLADLLRAHMPDRMRPYPNAVRAEGSGAVSLV</sequence>
<proteinExistence type="predicted"/>
<accession>K0K3U0</accession>
<dbReference type="KEGG" id="sesp:BN6_49830"/>
<dbReference type="PATRIC" id="fig|1179773.3.peg.5000"/>
<dbReference type="HOGENOM" id="CLU_1936604_0_0_11"/>
<organism evidence="1 2">
    <name type="scientific">Saccharothrix espanaensis (strain ATCC 51144 / DSM 44229 / JCM 9112 / NBRC 15066 / NRRL 15764)</name>
    <dbReference type="NCBI Taxonomy" id="1179773"/>
    <lineage>
        <taxon>Bacteria</taxon>
        <taxon>Bacillati</taxon>
        <taxon>Actinomycetota</taxon>
        <taxon>Actinomycetes</taxon>
        <taxon>Pseudonocardiales</taxon>
        <taxon>Pseudonocardiaceae</taxon>
        <taxon>Saccharothrix</taxon>
    </lineage>
</organism>
<reference evidence="1 2" key="1">
    <citation type="journal article" date="2012" name="BMC Genomics">
        <title>Complete genome sequence of Saccharothrix espanaensis DSM 44229T and comparison to the other completely sequenced Pseudonocardiaceae.</title>
        <authorList>
            <person name="Strobel T."/>
            <person name="Al-Dilaimi A."/>
            <person name="Blom J."/>
            <person name="Gessner A."/>
            <person name="Kalinowski J."/>
            <person name="Luzhetska M."/>
            <person name="Puhler A."/>
            <person name="Szczepanowski R."/>
            <person name="Bechthold A."/>
            <person name="Ruckert C."/>
        </authorList>
    </citation>
    <scope>NUCLEOTIDE SEQUENCE [LARGE SCALE GENOMIC DNA]</scope>
    <source>
        <strain evidence="2">ATCC 51144 / DSM 44229 / JCM 9112 / NBRC 15066 / NRRL 15764</strain>
    </source>
</reference>
<dbReference type="Proteomes" id="UP000006281">
    <property type="component" value="Chromosome"/>
</dbReference>